<dbReference type="FunFam" id="1.20.1270.280:FF:000001">
    <property type="entry name" value="dynein heavy chain 7, axonemal"/>
    <property type="match status" value="1"/>
</dbReference>
<dbReference type="InterPro" id="IPR003593">
    <property type="entry name" value="AAA+_ATPase"/>
</dbReference>
<dbReference type="InterPro" id="IPR042222">
    <property type="entry name" value="Dynein_2_N"/>
</dbReference>
<dbReference type="Pfam" id="PF18199">
    <property type="entry name" value="Dynein_C"/>
    <property type="match status" value="1"/>
</dbReference>
<keyword evidence="22" id="KW-1185">Reference proteome</keyword>
<dbReference type="FunFam" id="1.20.140.100:FF:000004">
    <property type="entry name" value="Dynein axonemal heavy chain 6"/>
    <property type="match status" value="1"/>
</dbReference>
<organism evidence="21 22">
    <name type="scientific">Clydaea vesicula</name>
    <dbReference type="NCBI Taxonomy" id="447962"/>
    <lineage>
        <taxon>Eukaryota</taxon>
        <taxon>Fungi</taxon>
        <taxon>Fungi incertae sedis</taxon>
        <taxon>Chytridiomycota</taxon>
        <taxon>Chytridiomycota incertae sedis</taxon>
        <taxon>Chytridiomycetes</taxon>
        <taxon>Lobulomycetales</taxon>
        <taxon>Lobulomycetaceae</taxon>
        <taxon>Clydaea</taxon>
    </lineage>
</organism>
<dbReference type="InterPro" id="IPR041658">
    <property type="entry name" value="AAA_lid_11"/>
</dbReference>
<dbReference type="InterPro" id="IPR043160">
    <property type="entry name" value="Dynein_C_barrel"/>
</dbReference>
<feature type="coiled-coil region" evidence="18">
    <location>
        <begin position="776"/>
        <end position="836"/>
    </location>
</feature>
<dbReference type="FunFam" id="1.10.8.720:FF:000001">
    <property type="entry name" value="dynein heavy chain 7, axonemal"/>
    <property type="match status" value="1"/>
</dbReference>
<dbReference type="Gene3D" id="1.10.8.1220">
    <property type="match status" value="1"/>
</dbReference>
<protein>
    <recommendedName>
        <fullName evidence="4">Dynein heavy chain, cytoplasmic</fullName>
    </recommendedName>
    <alternativeName>
        <fullName evidence="17">Dynein heavy chain, cytosolic</fullName>
    </alternativeName>
</protein>
<keyword evidence="5" id="KW-0963">Cytoplasm</keyword>
<evidence type="ECO:0000256" key="1">
    <source>
        <dbReference type="ARBA" id="ARBA00004230"/>
    </source>
</evidence>
<dbReference type="Pfam" id="PF03028">
    <property type="entry name" value="Dynein_heavy"/>
    <property type="match status" value="1"/>
</dbReference>
<dbReference type="FunFam" id="1.20.58.1120:FF:000005">
    <property type="entry name" value="Dynein, axonemal, heavy chain 12"/>
    <property type="match status" value="1"/>
</dbReference>
<dbReference type="GO" id="GO:0008569">
    <property type="term" value="F:minus-end-directed microtubule motor activity"/>
    <property type="evidence" value="ECO:0007669"/>
    <property type="project" value="InterPro"/>
</dbReference>
<evidence type="ECO:0000313" key="22">
    <source>
        <dbReference type="Proteomes" id="UP001211065"/>
    </source>
</evidence>
<evidence type="ECO:0000256" key="2">
    <source>
        <dbReference type="ARBA" id="ARBA00004430"/>
    </source>
</evidence>
<dbReference type="InterPro" id="IPR026983">
    <property type="entry name" value="DHC"/>
</dbReference>
<dbReference type="FunFam" id="3.40.50.300:FF:002141">
    <property type="entry name" value="Dynein heavy chain"/>
    <property type="match status" value="1"/>
</dbReference>
<dbReference type="InterPro" id="IPR054354">
    <property type="entry name" value="DYNC2H1-like_lid"/>
</dbReference>
<keyword evidence="11" id="KW-0243">Dynein</keyword>
<dbReference type="Pfam" id="PF18198">
    <property type="entry name" value="AAA_lid_11"/>
    <property type="match status" value="1"/>
</dbReference>
<feature type="compositionally biased region" description="Polar residues" evidence="19">
    <location>
        <begin position="1"/>
        <end position="15"/>
    </location>
</feature>
<dbReference type="InterPro" id="IPR013602">
    <property type="entry name" value="Dynein_heavy_linker"/>
</dbReference>
<evidence type="ECO:0000256" key="9">
    <source>
        <dbReference type="ARBA" id="ARBA00022840"/>
    </source>
</evidence>
<dbReference type="InterPro" id="IPR035699">
    <property type="entry name" value="AAA_6"/>
</dbReference>
<keyword evidence="7" id="KW-0677">Repeat</keyword>
<evidence type="ECO:0000256" key="14">
    <source>
        <dbReference type="ARBA" id="ARBA00023175"/>
    </source>
</evidence>
<evidence type="ECO:0000256" key="5">
    <source>
        <dbReference type="ARBA" id="ARBA00022490"/>
    </source>
</evidence>
<dbReference type="Gene3D" id="1.20.140.100">
    <property type="entry name" value="Dynein heavy chain, N-terminal domain 2"/>
    <property type="match status" value="1"/>
</dbReference>
<evidence type="ECO:0000256" key="6">
    <source>
        <dbReference type="ARBA" id="ARBA00022701"/>
    </source>
</evidence>
<dbReference type="Gene3D" id="3.40.50.300">
    <property type="entry name" value="P-loop containing nucleotide triphosphate hydrolases"/>
    <property type="match status" value="5"/>
</dbReference>
<keyword evidence="10" id="KW-0282">Flagellum</keyword>
<keyword evidence="14" id="KW-0505">Motor protein</keyword>
<keyword evidence="6" id="KW-0493">Microtubule</keyword>
<dbReference type="Pfam" id="PF12781">
    <property type="entry name" value="AAA_9"/>
    <property type="match status" value="1"/>
</dbReference>
<dbReference type="FunFam" id="1.10.287.2620:FF:000002">
    <property type="entry name" value="Dynein heavy chain 2, axonemal"/>
    <property type="match status" value="1"/>
</dbReference>
<evidence type="ECO:0000313" key="21">
    <source>
        <dbReference type="EMBL" id="KAJ3222973.1"/>
    </source>
</evidence>
<dbReference type="Gene3D" id="1.10.8.710">
    <property type="match status" value="1"/>
</dbReference>
<evidence type="ECO:0000256" key="8">
    <source>
        <dbReference type="ARBA" id="ARBA00022741"/>
    </source>
</evidence>
<dbReference type="FunFam" id="1.10.8.710:FF:000001">
    <property type="entry name" value="Dynein axonemal heavy chain 2"/>
    <property type="match status" value="1"/>
</dbReference>
<evidence type="ECO:0000256" key="7">
    <source>
        <dbReference type="ARBA" id="ARBA00022737"/>
    </source>
</evidence>
<dbReference type="FunFam" id="3.40.50.300:FF:000223">
    <property type="entry name" value="Dynein heavy chain 3, axonemal"/>
    <property type="match status" value="1"/>
</dbReference>
<sequence>MNSSSVSTSLPNITGISDGEESKNTGKKTVTLRDLVKTSKSMRETQRDGDSIISKIRVRPPPPKKYTYKAHSVIEDPAQRSENSRQFANAVMHPDSEDAILYRESQKLRKEHLNQLQLKNKQILQPNAKSQLNAEFNDEDLNFVLKNEGIHRTSQNNLDFEFQKQNYQASFRRRLVDFLLEQQKSHSTSAGEGDIGELILQNIDNTFSIDKKTTEAFNNNASEPLDPDALVHMFYEYFDATIKSHIESDLSDEWLLNIKNFIPVNLINSYPNMLDELLTEIKNEYSDSGKKSAEQDKCPFPSTWREVYVENKQKIHKRLYLCHPIMQQLLCNWAEFDRLRLVDVNEINHNKSTPFRMNGFRSMLLVHSELCRDKLLNHWFTSQVHLFGETLIKSKVKGVMNTKPSAEFFCASSILIKNQILGMITKSLRDYIKVFDYPIVALPDLENIDETVSYDSKPHAPRFMIKLWLSSTIPGAVDYDPPLSEISEAIMEGLDLILKSISTLPEIDSLIYAPNANELLDRVKIKMELNANNMKGASLWDSYIRGSDGFDIKKMIVEPEKAIVDEATSVLNRVFNSCSKVIQEYAKTYDKYRFMYSADTDEAILEFFNQEHTFEDYTVEIEKYRDLGNEICNNPRKVDLPLAQLHCDELHKSLSAKAISLSNRFMDKIIQLTTEHEKDICKRYEIIEEIALKVPENFKEMADQIETMANVRNVELPNLIEELEEARKRLSYIVNFSSLTEDYIQLNNVTFTWPTRILAILEENDRIIGVAQEKSQEILKERRIKFESELEDFQNQVDELQDVGDLDEMPFYVKKVQSLYKQLQQASDTVAAFNKEEDLYGWEVTSYPQRKSIINALEPYQALYSTAVNFQKSYKRWFDGNLLELDAEQIEIEVDNLKREMHRVLGTLVQAPAPQSIAKQVKEKIDEFMTNIPLIRVLCNPGMRERHWNKLSAIAGIEIKPDASTSMRKMLKLNLEQFLPEFEITGDSASKEYTIEKNMIKMEAEWAPLEFNCLPYRDTGTFILSALDEVQQLLDDQIVKTQSMRGSPYVKPFEVEIKEWERKLIYIQDALDEWLTVQATWLYLEPIFSSEDIMNQMPEEGRKFKQVDHSWKKLMANVVSDSHILKVTEIPNLLEDLKQNNLLLEEILKGLNSYLEVKRLYFPRFFFLSNDEMLEILSETKDPTRVQPHLKKCFEGVASLEFDEKLDIKALFSSEEERLALNTVISTAEAKGSVEKWLSRVESVMLESVRMVIKEAYFAYQNTPRAKWVLEWPGQVVLCVSQIYWTIQVEQALLAGKKGMEECAARLNNDLADIIHLVRGELPKMARTTLGALVVIDVHARDVVTALSQETLKDPNDFSWLSQLRYYWEDDNVMVKMINAQKLYGYEYLGNSPRLVITPLTDRCYRTLFGALHLNLGGAPEGPAGTGKTETTKDLAKALAKQCVVFNCSDGLDYLAMGKFFKGLASSGAWACFDEFNRIDLEVLSVVAQQILTIQRAVEVKAKDFMFEGTKLQLNPQCAVFITMNPGYAGRSELPDNLKALFRTVAMMVPDYSLISEITLYSFGFIDARNLARKISATYRLCSEQLSSQDHYGKYNLLIKFRLTVLDYGMRAVKSVLTAAGNLKLKYPDEDENIIVLRSIIDVNLPKFLSQDIALFKGIATDLFPGVKLPKPDYSLLEQAIDESCKKLKLQLVPAFYEKIIQLYEMMLVRHGYMLVGEPFAGKTSAYRVLADALTELSKSYPEFLAAQYKVINPKSITMGQLYGQFDPTSHEWTDGVLATSFRTYASSVSPERKWVIFDGPVDAIWVENMNTVLDDNKKLCLMSGEIIQLSNTMSLVFEVMDLAVASPATVSRCGMVYLEPERMGWIPLVKSWLEGIYYLDQILLDRIMMLFKDLVPPTLICSKKECRELSPTSEIGLVNSLVRILDCSFDYLREKSSEDNTADPHTLVKIECQFIFALTWSIGGSLDSASQATFDRCLKNAVEALSEPLKLSLPTQLTIYDCLNVHKDDNHEWVPWMQTIEPMTMANESEFNEIIVPTKDTTRYNYLMDLLLLHDIPLLLVGPTGTGKSKYIAGKLLNGLPKEKFIPLFINFSARTSANQTQDLIMAKMDKRRKGVFGPPVGKKFILFIDDLNMPAKEVYGAQPPIELFRQWFDHKNWYDKKDTSKLELIDIQFVAAMGPPGGGRNVVTPRLIRHFNQIAVNSFDDATMAQIFSSILDWHFSRFDFEREVRAMTEMIVEATTAIFKWSVNNLLPTPAKTHYTFNLRDFAKVIQGLSLTRPTTFNTGKKIIRIWAHEVYRIFYDRLVSDEDRTDLFLFLKQTIVDSFQMSPEQIFKFIATGEPDAEFGRKELLEENMRSLMYGDLMEKSAPGKKSEYIELRQFEQLTEVVKAHLVEYNSVKKTKLNLVLFRFAIEHICRICRVLQLPGGNALLVGVGGSGRQSLTRLAAFISQYEIFQIEISKSYGKVEWRDDLKKILRMAGSENKKSVFLFPDTQIKEESFIEDVSNLLNSGDVPNLFASDEKQNIIQKCTVDAAEEGKAGDGSPATIYNYFIERVKANLHIVLCMSPIGDAFRSRLRQYSSIVNCCTIDWFQAWPNDALQAVAEQFLQDIEVQPEVLPKIIMMCRHFHQSAINLSEKYLSVLSRHNYVTPTSYLELLQAYKSLLQSKREEISLVKKRYDGGLQKLQFAEEQVFKMQKDLSDLKPQLQKTSEETIEMLVKIEKESTEVEETRKTVSSDEAVASAKAEEATATKNEVESDLAEALPLLNSALAALDTLKKSDIDLVKTMKNPPDGVKLVMEAVCVMKDLKPEKIPDPSGSGRMIFDYWKTSLKMIGDPKFLDSLKTYDKDDIPAHVIKKIRTNFIPNAEFRPEKVRNASSAAEGLCSWVVAMESYDKVAKVVGPKQIALRHAEEELAVTMAGLNEKRAILKSVVERLQALNDNLQALAAKKEKLEREVKNCGEQLERAHKLLGGLGGEKTRWTEVSHVLEGVLFNLTGDVLISAGVIAYLGAFTKTFRNEAASDWVARCNSQEIPCSPSFSLSKVLGDQIKIRSWIINGLPSDNFSVDNGIIVSNGRRWPLLIDPQGQANKWVKHMEKANNLNIIKLTDNDYVRVLENAIQFGAPVLLENVKEEIDPVLDTILQKQTFKSGGATCIRLGDAVIEYSPNFRLYITTKLRNPHYLPELAVKVSLLNFMITPEGLEDQLLGIVVTKERPDLEDEKTQLILQSAENKKRLKEIEDQILMILSSAEGNILENETAIEVLSSSKVLSDELFDKQKIAEETERKIDEARDSYRVIANRSSILFFCIADLENIDSMYQYSLTWFIDLFINSIALSTKSNNLKRRFKNLESYNTYSLYCNVCRSLFEKDKLLFSFLLCTSILRNFKELDEEEFRFLTTGGLAVGDPALPNPDPNLLSKKSWSEIYKMSELKKFHGLREEFKPNEWKVIFEHQDPFSTSFPGKWANLNEFQKLLLIRALRPEKIVPSVQEFVKIKLGHKFIEPPPFDLSGSFEDSNNRSPLIFILSPGVDPMAQLLKFADSKGFGGHKIQSISLGQGQGPIAASMIKEAMRCGTWTVLQNCHLAVSWLGSLEKIVDDMSSASVHKDFRLWLTSYPSEKFPSSILQSGVKMTNEPPKGIKANLLKNYLADPVSDEKFFEGCKKSNEWEKLLFGLCFFHALVQERRNFGPLGWNIPYEFNESDLRISMRQLQMFLNQYADIPFKAILYLTGECNYGGRVTDDWDRRTLNNILSTFYSPAVIEDPSYTFSPSGVYVMPPKGKYENYLEFIRQLPLNQNPEIFGIHENGDIARQLTETKLLFDSVLKTQARSSATSGGKSSEQIVIDLATDILNRVPQQFNIEKVAQRYPVSYNESMNTVLMQEMIRFNRLLTVILDSLVNVKKAIKGLVVMSADLEEVCKSMLMGKVPNMWNGKSYPSLKPLGGYIADLILRLKFFQTWYEDGCPNIYWMSGFFFTQSFISATLQNYSRKKKIPIDELGLEFDVIRVYVSGLFLEGARFNREKGLLGESLPKILFDNLPVIWFKPCKSSDIKAKATYECPVYKTSARRGVLSTTGHSTNFVIAIKLPSDKPEKTWILKGVACL</sequence>
<evidence type="ECO:0000256" key="18">
    <source>
        <dbReference type="SAM" id="Coils"/>
    </source>
</evidence>
<comment type="subcellular location">
    <subcellularLocation>
        <location evidence="1">Cell projection</location>
        <location evidence="1">Cilium</location>
        <location evidence="1">Flagellum</location>
    </subcellularLocation>
    <subcellularLocation>
        <location evidence="2">Cytoplasm</location>
        <location evidence="2">Cytoskeleton</location>
        <location evidence="2">Cilium axoneme</location>
    </subcellularLocation>
</comment>
<dbReference type="Gene3D" id="3.10.490.20">
    <property type="match status" value="1"/>
</dbReference>
<evidence type="ECO:0000256" key="16">
    <source>
        <dbReference type="ARBA" id="ARBA00023273"/>
    </source>
</evidence>
<proteinExistence type="predicted"/>
<dbReference type="GO" id="GO:0005858">
    <property type="term" value="C:axonemal dynein complex"/>
    <property type="evidence" value="ECO:0007669"/>
    <property type="project" value="UniProtKB-ARBA"/>
</dbReference>
<dbReference type="Gene3D" id="3.20.180.20">
    <property type="entry name" value="Dynein heavy chain, N-terminal domain 2"/>
    <property type="match status" value="1"/>
</dbReference>
<evidence type="ECO:0000256" key="4">
    <source>
        <dbReference type="ARBA" id="ARBA00022197"/>
    </source>
</evidence>
<dbReference type="FunFam" id="3.20.180.20:FF:000003">
    <property type="entry name" value="Dynein heavy chain 12, axonemal"/>
    <property type="match status" value="1"/>
</dbReference>
<evidence type="ECO:0000259" key="20">
    <source>
        <dbReference type="SMART" id="SM00382"/>
    </source>
</evidence>
<keyword evidence="8" id="KW-0547">Nucleotide-binding</keyword>
<dbReference type="GO" id="GO:0005874">
    <property type="term" value="C:microtubule"/>
    <property type="evidence" value="ECO:0007669"/>
    <property type="project" value="UniProtKB-KW"/>
</dbReference>
<dbReference type="Pfam" id="PF12775">
    <property type="entry name" value="AAA_7"/>
    <property type="match status" value="1"/>
</dbReference>
<reference evidence="21" key="1">
    <citation type="submission" date="2020-05" db="EMBL/GenBank/DDBJ databases">
        <title>Phylogenomic resolution of chytrid fungi.</title>
        <authorList>
            <person name="Stajich J.E."/>
            <person name="Amses K."/>
            <person name="Simmons R."/>
            <person name="Seto K."/>
            <person name="Myers J."/>
            <person name="Bonds A."/>
            <person name="Quandt C.A."/>
            <person name="Barry K."/>
            <person name="Liu P."/>
            <person name="Grigoriev I."/>
            <person name="Longcore J.E."/>
            <person name="James T.Y."/>
        </authorList>
    </citation>
    <scope>NUCLEOTIDE SEQUENCE</scope>
    <source>
        <strain evidence="21">JEL0476</strain>
    </source>
</reference>
<dbReference type="Gene3D" id="6.10.140.1060">
    <property type="match status" value="1"/>
</dbReference>
<dbReference type="Pfam" id="PF12774">
    <property type="entry name" value="AAA_6"/>
    <property type="match status" value="1"/>
</dbReference>
<feature type="domain" description="AAA+ ATPase" evidence="20">
    <location>
        <begin position="2055"/>
        <end position="2207"/>
    </location>
</feature>
<comment type="subunit">
    <text evidence="3">Consists of at least two heavy chains and a number of intermediate and light chains.</text>
</comment>
<accession>A0AAD5U6P1</accession>
<dbReference type="InterPro" id="IPR042219">
    <property type="entry name" value="AAA_lid_11_sf"/>
</dbReference>
<dbReference type="Gene3D" id="1.10.8.720">
    <property type="entry name" value="Region D6 of dynein motor"/>
    <property type="match status" value="1"/>
</dbReference>
<dbReference type="GO" id="GO:0005524">
    <property type="term" value="F:ATP binding"/>
    <property type="evidence" value="ECO:0007669"/>
    <property type="project" value="UniProtKB-KW"/>
</dbReference>
<dbReference type="Proteomes" id="UP001211065">
    <property type="component" value="Unassembled WGS sequence"/>
</dbReference>
<dbReference type="GO" id="GO:0051959">
    <property type="term" value="F:dynein light intermediate chain binding"/>
    <property type="evidence" value="ECO:0007669"/>
    <property type="project" value="InterPro"/>
</dbReference>
<dbReference type="Pfam" id="PF17852">
    <property type="entry name" value="Dynein_AAA_lid"/>
    <property type="match status" value="1"/>
</dbReference>
<keyword evidence="9" id="KW-0067">ATP-binding</keyword>
<evidence type="ECO:0000256" key="10">
    <source>
        <dbReference type="ARBA" id="ARBA00022846"/>
    </source>
</evidence>
<comment type="caution">
    <text evidence="21">The sequence shown here is derived from an EMBL/GenBank/DDBJ whole genome shotgun (WGS) entry which is preliminary data.</text>
</comment>
<dbReference type="GO" id="GO:0045505">
    <property type="term" value="F:dynein intermediate chain binding"/>
    <property type="evidence" value="ECO:0007669"/>
    <property type="project" value="InterPro"/>
</dbReference>
<dbReference type="InterPro" id="IPR043157">
    <property type="entry name" value="Dynein_AAA1S"/>
</dbReference>
<dbReference type="FunFam" id="3.40.50.300:FF:001328">
    <property type="entry name" value="Dynein heavy chain 6, axonemal"/>
    <property type="match status" value="1"/>
</dbReference>
<keyword evidence="15" id="KW-0206">Cytoskeleton</keyword>
<dbReference type="GO" id="GO:0007018">
    <property type="term" value="P:microtubule-based movement"/>
    <property type="evidence" value="ECO:0007669"/>
    <property type="project" value="InterPro"/>
</dbReference>
<dbReference type="SUPFAM" id="SSF52540">
    <property type="entry name" value="P-loop containing nucleoside triphosphate hydrolases"/>
    <property type="match status" value="4"/>
</dbReference>
<dbReference type="Pfam" id="PF12777">
    <property type="entry name" value="MT"/>
    <property type="match status" value="1"/>
</dbReference>
<evidence type="ECO:0000256" key="19">
    <source>
        <dbReference type="SAM" id="MobiDB-lite"/>
    </source>
</evidence>
<dbReference type="Gene3D" id="1.20.920.20">
    <property type="match status" value="1"/>
</dbReference>
<dbReference type="FunFam" id="1.20.920.20:FF:000006">
    <property type="entry name" value="Dynein, axonemal, heavy chain 6"/>
    <property type="match status" value="1"/>
</dbReference>
<dbReference type="InterPro" id="IPR041466">
    <property type="entry name" value="Dynein_AAA5_ext"/>
</dbReference>
<gene>
    <name evidence="21" type="primary">DNAH7_2</name>
    <name evidence="21" type="ORF">HK099_001691</name>
</gene>
<dbReference type="InterPro" id="IPR041228">
    <property type="entry name" value="Dynein_C"/>
</dbReference>
<feature type="domain" description="AAA+ ATPase" evidence="20">
    <location>
        <begin position="1414"/>
        <end position="1553"/>
    </location>
</feature>
<evidence type="ECO:0000256" key="13">
    <source>
        <dbReference type="ARBA" id="ARBA00023069"/>
    </source>
</evidence>
<evidence type="ECO:0000256" key="11">
    <source>
        <dbReference type="ARBA" id="ARBA00023017"/>
    </source>
</evidence>
<dbReference type="GO" id="GO:0031514">
    <property type="term" value="C:motile cilium"/>
    <property type="evidence" value="ECO:0007669"/>
    <property type="project" value="UniProtKB-SubCell"/>
</dbReference>
<keyword evidence="16" id="KW-0966">Cell projection</keyword>
<dbReference type="InterPro" id="IPR027417">
    <property type="entry name" value="P-loop_NTPase"/>
</dbReference>
<dbReference type="Gene3D" id="1.20.58.1120">
    <property type="match status" value="1"/>
</dbReference>
<dbReference type="Pfam" id="PF22597">
    <property type="entry name" value="DYN_lid"/>
    <property type="match status" value="1"/>
</dbReference>
<dbReference type="Gene3D" id="1.10.472.130">
    <property type="match status" value="1"/>
</dbReference>
<feature type="coiled-coil region" evidence="18">
    <location>
        <begin position="880"/>
        <end position="907"/>
    </location>
</feature>
<evidence type="ECO:0000256" key="17">
    <source>
        <dbReference type="ARBA" id="ARBA00033439"/>
    </source>
</evidence>
<evidence type="ECO:0000256" key="3">
    <source>
        <dbReference type="ARBA" id="ARBA00011655"/>
    </source>
</evidence>
<dbReference type="PANTHER" id="PTHR22878:SF70">
    <property type="entry name" value="DYNEIN HEAVY CHAIN 2, AXONEMAL"/>
    <property type="match status" value="1"/>
</dbReference>
<dbReference type="InterPro" id="IPR024317">
    <property type="entry name" value="Dynein_heavy_chain_D4_dom"/>
</dbReference>
<dbReference type="Gene3D" id="1.20.920.30">
    <property type="match status" value="1"/>
</dbReference>
<dbReference type="FunFam" id="1.10.8.1220:FF:000001">
    <property type="entry name" value="Dynein axonemal heavy chain 5"/>
    <property type="match status" value="1"/>
</dbReference>
<evidence type="ECO:0000256" key="12">
    <source>
        <dbReference type="ARBA" id="ARBA00023054"/>
    </source>
</evidence>
<dbReference type="Gene3D" id="1.20.1270.280">
    <property type="match status" value="1"/>
</dbReference>
<dbReference type="InterPro" id="IPR024743">
    <property type="entry name" value="Dynein_HC_stalk"/>
</dbReference>
<dbReference type="Pfam" id="PF08393">
    <property type="entry name" value="DHC_N2"/>
    <property type="match status" value="1"/>
</dbReference>
<keyword evidence="12 18" id="KW-0175">Coiled coil</keyword>
<dbReference type="FunFam" id="3.40.50.300:FF:000044">
    <property type="entry name" value="Dynein heavy chain 5, axonemal"/>
    <property type="match status" value="1"/>
</dbReference>
<dbReference type="PANTHER" id="PTHR22878">
    <property type="entry name" value="DYNEIN HEAVY CHAIN 6, AXONEMAL-LIKE-RELATED"/>
    <property type="match status" value="1"/>
</dbReference>
<keyword evidence="13" id="KW-0969">Cilium</keyword>
<dbReference type="EMBL" id="JADGJW010000150">
    <property type="protein sequence ID" value="KAJ3222973.1"/>
    <property type="molecule type" value="Genomic_DNA"/>
</dbReference>
<feature type="coiled-coil region" evidence="18">
    <location>
        <begin position="2920"/>
        <end position="2971"/>
    </location>
</feature>
<dbReference type="FunFam" id="3.10.490.20:FF:000009">
    <property type="entry name" value="Dynein heavy chain 4"/>
    <property type="match status" value="1"/>
</dbReference>
<dbReference type="Pfam" id="PF12780">
    <property type="entry name" value="AAA_8"/>
    <property type="match status" value="1"/>
</dbReference>
<dbReference type="Gene3D" id="1.10.287.2620">
    <property type="match status" value="1"/>
</dbReference>
<dbReference type="InterPro" id="IPR042228">
    <property type="entry name" value="Dynein_linker_3"/>
</dbReference>
<feature type="region of interest" description="Disordered" evidence="19">
    <location>
        <begin position="1"/>
        <end position="31"/>
    </location>
</feature>
<name>A0AAD5U6P1_9FUNG</name>
<dbReference type="SMART" id="SM00382">
    <property type="entry name" value="AAA"/>
    <property type="match status" value="2"/>
</dbReference>
<dbReference type="FunFam" id="3.40.50.300:FF:000362">
    <property type="entry name" value="Dynein, axonemal, heavy chain 6"/>
    <property type="match status" value="1"/>
</dbReference>
<dbReference type="InterPro" id="IPR035706">
    <property type="entry name" value="AAA_9"/>
</dbReference>
<dbReference type="InterPro" id="IPR004273">
    <property type="entry name" value="Dynein_heavy_D6_P-loop"/>
</dbReference>
<dbReference type="FunFam" id="1.20.920.30:FF:000002">
    <property type="entry name" value="Dynein axonemal heavy chain 3"/>
    <property type="match status" value="1"/>
</dbReference>
<evidence type="ECO:0000256" key="15">
    <source>
        <dbReference type="ARBA" id="ARBA00023212"/>
    </source>
</evidence>